<organism evidence="1 2">
    <name type="scientific">Actinokineospora iranica</name>
    <dbReference type="NCBI Taxonomy" id="1271860"/>
    <lineage>
        <taxon>Bacteria</taxon>
        <taxon>Bacillati</taxon>
        <taxon>Actinomycetota</taxon>
        <taxon>Actinomycetes</taxon>
        <taxon>Pseudonocardiales</taxon>
        <taxon>Pseudonocardiaceae</taxon>
        <taxon>Actinokineospora</taxon>
    </lineage>
</organism>
<dbReference type="STRING" id="1271860.SAMN05216174_12271"/>
<dbReference type="InterPro" id="IPR051321">
    <property type="entry name" value="PHA/PHB_synthase"/>
</dbReference>
<dbReference type="EMBL" id="FMZZ01000022">
    <property type="protein sequence ID" value="SDD91997.1"/>
    <property type="molecule type" value="Genomic_DNA"/>
</dbReference>
<dbReference type="Gene3D" id="3.40.50.1820">
    <property type="entry name" value="alpha/beta hydrolase"/>
    <property type="match status" value="1"/>
</dbReference>
<dbReference type="PANTHER" id="PTHR36837:SF2">
    <property type="entry name" value="POLY(3-HYDROXYALKANOATE) POLYMERASE SUBUNIT PHAC"/>
    <property type="match status" value="1"/>
</dbReference>
<dbReference type="InterPro" id="IPR029058">
    <property type="entry name" value="AB_hydrolase_fold"/>
</dbReference>
<dbReference type="SUPFAM" id="SSF53474">
    <property type="entry name" value="alpha/beta-Hydrolases"/>
    <property type="match status" value="1"/>
</dbReference>
<reference evidence="2" key="1">
    <citation type="submission" date="2016-10" db="EMBL/GenBank/DDBJ databases">
        <authorList>
            <person name="Varghese N."/>
            <person name="Submissions S."/>
        </authorList>
    </citation>
    <scope>NUCLEOTIDE SEQUENCE [LARGE SCALE GENOMIC DNA]</scope>
    <source>
        <strain evidence="2">IBRC-M 10403</strain>
    </source>
</reference>
<sequence>MLGLPTMDTVRDAASNVAHRWLFGGLADFRPVPRTLIDEGRTRQVFSYHLPAGVEPTGNPTLLVPPLAVPDSCFDLRRGCSVVEHLVNRGRPTYLVEYGEIGFADRALGLEHWVEEVLPAAVRAAHEHSGGKPLHVVGWCLGGIMSVLAAARLGAWPIASLTVVASPFDFTAIPLVAPFRPLINATGGHALTPLYRAFGSIPAPLVRTAFQVSGLDKQITKPFAIALNLADRDYLAQIEAVERFTDRMVAYPGRTVAQIYHRFFRANSLASGSVTLAGRTTTLTGIKQPTLVIAGATDAIAPPRAVGKLVDLLPEAAGVRFETAPGGHLGVLTGRAARHSTWPLIDRFQDELDAA</sequence>
<proteinExistence type="predicted"/>
<evidence type="ECO:0000313" key="2">
    <source>
        <dbReference type="Proteomes" id="UP000199501"/>
    </source>
</evidence>
<keyword evidence="2" id="KW-1185">Reference proteome</keyword>
<protein>
    <submittedName>
        <fullName evidence="1">Polyhydroxyalkanoate synthase</fullName>
    </submittedName>
</protein>
<name>A0A1G6YQR3_9PSEU</name>
<dbReference type="Proteomes" id="UP000199501">
    <property type="component" value="Unassembled WGS sequence"/>
</dbReference>
<gene>
    <name evidence="1" type="ORF">SAMN05216174_12271</name>
</gene>
<accession>A0A1G6YQR3</accession>
<dbReference type="AlphaFoldDB" id="A0A1G6YQR3"/>
<evidence type="ECO:0000313" key="1">
    <source>
        <dbReference type="EMBL" id="SDD91997.1"/>
    </source>
</evidence>
<dbReference type="PANTHER" id="PTHR36837">
    <property type="entry name" value="POLY(3-HYDROXYALKANOATE) POLYMERASE SUBUNIT PHAC"/>
    <property type="match status" value="1"/>
</dbReference>
<dbReference type="RefSeq" id="WP_228772013.1">
    <property type="nucleotide sequence ID" value="NZ_FMZZ01000022.1"/>
</dbReference>